<dbReference type="OrthoDB" id="6135810at2759"/>
<dbReference type="InterPro" id="IPR037657">
    <property type="entry name" value="RIMC1"/>
</dbReference>
<dbReference type="FunCoup" id="A0A7M7T427">
    <property type="interactions" value="824"/>
</dbReference>
<evidence type="ECO:0000313" key="2">
    <source>
        <dbReference type="Proteomes" id="UP000007110"/>
    </source>
</evidence>
<sequence>MTSFDVAELISAFSSISLLCRDMCRRFPKDQMVILKSQAVAEKYMADLQSPDTEGIVKKALKEFTQILLDVTFLEENQLVEDEFPLADGRARMTKLMDLYARPVDLVKKVFGDFSLPMDILGKDFVECLHWRKGALMYMYCNTLYEQTERVKDELTQFMQCLEEGVRHLESMLAVRLPTNKAQIESQVLTEDTLSLIKQGLFSDTHVLALMYAGEMCYWHHTLLKQKKQNEGASLSVMAGGHNRTSQEDINSITKSASNLDIAGDDVWQARHPGNRHSIHICEGTLLFDGRSVGKRMLQRYVEVVKGPLRFVGWDCTRADELLQLLDAQG</sequence>
<accession>A0A7M7T427</accession>
<dbReference type="RefSeq" id="XP_030852357.1">
    <property type="nucleotide sequence ID" value="XM_030996497.1"/>
</dbReference>
<organism evidence="1 2">
    <name type="scientific">Strongylocentrotus purpuratus</name>
    <name type="common">Purple sea urchin</name>
    <dbReference type="NCBI Taxonomy" id="7668"/>
    <lineage>
        <taxon>Eukaryota</taxon>
        <taxon>Metazoa</taxon>
        <taxon>Echinodermata</taxon>
        <taxon>Eleutherozoa</taxon>
        <taxon>Echinozoa</taxon>
        <taxon>Echinoidea</taxon>
        <taxon>Euechinoidea</taxon>
        <taxon>Echinacea</taxon>
        <taxon>Camarodonta</taxon>
        <taxon>Echinidea</taxon>
        <taxon>Strongylocentrotidae</taxon>
        <taxon>Strongylocentrotus</taxon>
    </lineage>
</organism>
<name>A0A7M7T427_STRPU</name>
<dbReference type="GeneID" id="105438981"/>
<dbReference type="GO" id="GO:0000423">
    <property type="term" value="P:mitophagy"/>
    <property type="evidence" value="ECO:0007669"/>
    <property type="project" value="InterPro"/>
</dbReference>
<protein>
    <submittedName>
        <fullName evidence="1">Uncharacterized protein</fullName>
    </submittedName>
</protein>
<evidence type="ECO:0000313" key="1">
    <source>
        <dbReference type="EnsemblMetazoa" id="XP_030852357"/>
    </source>
</evidence>
<dbReference type="KEGG" id="spu:105438981"/>
<dbReference type="PANTHER" id="PTHR28494:SF1">
    <property type="entry name" value="RAB7A-INTERACTING MON1-CCZ1 COMPLEX SUBUNIT 1"/>
    <property type="match status" value="1"/>
</dbReference>
<dbReference type="AlphaFoldDB" id="A0A7M7T427"/>
<reference evidence="2" key="1">
    <citation type="submission" date="2015-02" db="EMBL/GenBank/DDBJ databases">
        <title>Genome sequencing for Strongylocentrotus purpuratus.</title>
        <authorList>
            <person name="Murali S."/>
            <person name="Liu Y."/>
            <person name="Vee V."/>
            <person name="English A."/>
            <person name="Wang M."/>
            <person name="Skinner E."/>
            <person name="Han Y."/>
            <person name="Muzny D.M."/>
            <person name="Worley K.C."/>
            <person name="Gibbs R.A."/>
        </authorList>
    </citation>
    <scope>NUCLEOTIDE SEQUENCE</scope>
</reference>
<proteinExistence type="predicted"/>
<dbReference type="EnsemblMetazoa" id="XM_030996497">
    <property type="protein sequence ID" value="XP_030852357"/>
    <property type="gene ID" value="LOC105438981"/>
</dbReference>
<dbReference type="OMA" id="NEGKEHP"/>
<reference evidence="1" key="2">
    <citation type="submission" date="2021-01" db="UniProtKB">
        <authorList>
            <consortium name="EnsemblMetazoa"/>
        </authorList>
    </citation>
    <scope>IDENTIFICATION</scope>
</reference>
<dbReference type="PANTHER" id="PTHR28494">
    <property type="entry name" value="UPF0600 PROTEIN C5ORF51"/>
    <property type="match status" value="1"/>
</dbReference>
<dbReference type="CTD" id="427191"/>
<dbReference type="Proteomes" id="UP000007110">
    <property type="component" value="Unassembled WGS sequence"/>
</dbReference>
<dbReference type="Pfam" id="PF17716">
    <property type="entry name" value="RIMC1"/>
    <property type="match status" value="1"/>
</dbReference>
<keyword evidence="2" id="KW-1185">Reference proteome</keyword>
<dbReference type="InParanoid" id="A0A7M7T427"/>